<comment type="PTM">
    <text evidence="7">Carboxylation is probably crucial for Mg(2+) binding and, consequently, for the gamma-phosphate positioning of ATP.</text>
</comment>
<accession>A0A941ESF9</accession>
<dbReference type="GO" id="GO:0005737">
    <property type="term" value="C:cytoplasm"/>
    <property type="evidence" value="ECO:0007669"/>
    <property type="project" value="UniProtKB-SubCell"/>
</dbReference>
<dbReference type="SUPFAM" id="SSF53244">
    <property type="entry name" value="MurD-like peptide ligases, peptide-binding domain"/>
    <property type="match status" value="1"/>
</dbReference>
<reference evidence="12" key="1">
    <citation type="submission" date="2021-04" db="EMBL/GenBank/DDBJ databases">
        <title>Genome based classification of Actinospica acidithermotolerans sp. nov., an actinobacterium isolated from an Indonesian hot spring.</title>
        <authorList>
            <person name="Kusuma A.B."/>
            <person name="Putra K.E."/>
            <person name="Nafisah S."/>
            <person name="Loh J."/>
            <person name="Nouioui I."/>
            <person name="Goodfellow M."/>
        </authorList>
    </citation>
    <scope>NUCLEOTIDE SEQUENCE</scope>
    <source>
        <strain evidence="12">CSCA 57</strain>
    </source>
</reference>
<sequence>MGIRDRDPRPRAEPGRTLKELAAAVAQARIVGTHDALDLEVRGFTLDSRAVRPGDLYAALPGASAHGAQYAEDAASRGAVAVLTDEEGAKLSAEAGLPTVLVPEVRPALGPIGAALYGQPAEALTMLGVTGTNGKTTTTFLMDGGLRAAGLRTGVIGTTGTRIGDVAVKTLRTTPEAPDLQALLAAMRAHEVRAVAMEVSSHALAYGRTAGIRYKVAAFTNLTQDHLDFHADFEDYFEAKAKLFTPGYTDLAVVNLDDPYGRRIAERARSQGVETWTFSPTGGAADWRAVDVEASINGSAFTIVGPDGTRRDASVRLAGQFNVANALTAIVALIAAGVEPTAAIAGVASVPGVAGRVQRVEAGQEFLAVVDYSHTPDSIGGVLETLRPVTTGKLRIVVGCGGDRDRAKRPLMGAAAARGADEVILTNDNPRSEDPLAILAAAEVGARAAVADGARAALEVCPDRAEAIARAVARSEPGDTVVVAGKGHEQGQEIAGVIHPFDDAAVLRAAILHEAGRRAELG</sequence>
<dbReference type="GO" id="GO:0008360">
    <property type="term" value="P:regulation of cell shape"/>
    <property type="evidence" value="ECO:0007669"/>
    <property type="project" value="UniProtKB-KW"/>
</dbReference>
<keyword evidence="5 7" id="KW-0131">Cell cycle</keyword>
<dbReference type="PANTHER" id="PTHR23135:SF4">
    <property type="entry name" value="UDP-N-ACETYLMURAMOYL-L-ALANYL-D-GLUTAMATE--2,6-DIAMINOPIMELATE LIGASE MURE HOMOLOG, CHLOROPLASTIC"/>
    <property type="match status" value="1"/>
</dbReference>
<dbReference type="NCBIfam" id="TIGR01085">
    <property type="entry name" value="murE"/>
    <property type="match status" value="1"/>
</dbReference>
<feature type="binding site" evidence="7">
    <location>
        <position position="200"/>
    </location>
    <ligand>
        <name>UDP-N-acetyl-alpha-D-muramoyl-L-alanyl-D-glutamate</name>
        <dbReference type="ChEBI" id="CHEBI:83900"/>
    </ligand>
</feature>
<evidence type="ECO:0000256" key="3">
    <source>
        <dbReference type="ARBA" id="ARBA00022960"/>
    </source>
</evidence>
<evidence type="ECO:0000259" key="9">
    <source>
        <dbReference type="Pfam" id="PF01225"/>
    </source>
</evidence>
<feature type="binding site" evidence="7">
    <location>
        <position position="404"/>
    </location>
    <ligand>
        <name>meso-2,6-diaminopimelate</name>
        <dbReference type="ChEBI" id="CHEBI:57791"/>
    </ligand>
</feature>
<dbReference type="InterPro" id="IPR035911">
    <property type="entry name" value="MurE/MurF_N"/>
</dbReference>
<feature type="binding site" evidence="7">
    <location>
        <begin position="131"/>
        <end position="137"/>
    </location>
    <ligand>
        <name>ATP</name>
        <dbReference type="ChEBI" id="CHEBI:30616"/>
    </ligand>
</feature>
<feature type="domain" description="Mur ligase C-terminal" evidence="10">
    <location>
        <begin position="355"/>
        <end position="487"/>
    </location>
</feature>
<keyword evidence="4 7" id="KW-0573">Peptidoglycan synthesis</keyword>
<feature type="binding site" evidence="7">
    <location>
        <begin position="173"/>
        <end position="174"/>
    </location>
    <ligand>
        <name>UDP-N-acetyl-alpha-D-muramoyl-L-alanyl-D-glutamate</name>
        <dbReference type="ChEBI" id="CHEBI:83900"/>
    </ligand>
</feature>
<feature type="domain" description="Mur ligase central" evidence="11">
    <location>
        <begin position="129"/>
        <end position="332"/>
    </location>
</feature>
<evidence type="ECO:0000256" key="6">
    <source>
        <dbReference type="ARBA" id="ARBA00023316"/>
    </source>
</evidence>
<evidence type="ECO:0000313" key="12">
    <source>
        <dbReference type="EMBL" id="MBR7835627.1"/>
    </source>
</evidence>
<feature type="short sequence motif" description="Meso-diaminopimelate recognition motif" evidence="7">
    <location>
        <begin position="428"/>
        <end position="431"/>
    </location>
</feature>
<dbReference type="Gene3D" id="3.90.190.20">
    <property type="entry name" value="Mur ligase, C-terminal domain"/>
    <property type="match status" value="1"/>
</dbReference>
<comment type="function">
    <text evidence="7">Catalyzes the addition of meso-diaminopimelic acid to the nucleotide precursor UDP-N-acetylmuramoyl-L-alanyl-D-glutamate (UMAG) in the biosynthesis of bacterial cell-wall peptidoglycan.</text>
</comment>
<feature type="binding site" evidence="7">
    <location>
        <position position="489"/>
    </location>
    <ligand>
        <name>meso-2,6-diaminopimelate</name>
        <dbReference type="ChEBI" id="CHEBI:57791"/>
    </ligand>
</feature>
<feature type="binding site" evidence="7">
    <location>
        <position position="46"/>
    </location>
    <ligand>
        <name>UDP-N-acetyl-alpha-D-muramoyl-L-alanyl-D-glutamate</name>
        <dbReference type="ChEBI" id="CHEBI:83900"/>
    </ligand>
</feature>
<gene>
    <name evidence="7" type="primary">murE</name>
    <name evidence="12" type="ORF">KDL01_20295</name>
</gene>
<comment type="subcellular location">
    <subcellularLocation>
        <location evidence="7 8">Cytoplasm</location>
    </subcellularLocation>
</comment>
<evidence type="ECO:0000259" key="10">
    <source>
        <dbReference type="Pfam" id="PF02875"/>
    </source>
</evidence>
<dbReference type="InterPro" id="IPR036615">
    <property type="entry name" value="Mur_ligase_C_dom_sf"/>
</dbReference>
<comment type="catalytic activity">
    <reaction evidence="7">
        <text>UDP-N-acetyl-alpha-D-muramoyl-L-alanyl-D-glutamate + meso-2,6-diaminopimelate + ATP = UDP-N-acetyl-alpha-D-muramoyl-L-alanyl-gamma-D-glutamyl-meso-2,6-diaminopimelate + ADP + phosphate + H(+)</text>
        <dbReference type="Rhea" id="RHEA:23676"/>
        <dbReference type="ChEBI" id="CHEBI:15378"/>
        <dbReference type="ChEBI" id="CHEBI:30616"/>
        <dbReference type="ChEBI" id="CHEBI:43474"/>
        <dbReference type="ChEBI" id="CHEBI:57791"/>
        <dbReference type="ChEBI" id="CHEBI:83900"/>
        <dbReference type="ChEBI" id="CHEBI:83905"/>
        <dbReference type="ChEBI" id="CHEBI:456216"/>
        <dbReference type="EC" id="6.3.2.13"/>
    </reaction>
</comment>
<feature type="domain" description="Mur ligase N-terminal catalytic" evidence="9">
    <location>
        <begin position="41"/>
        <end position="113"/>
    </location>
</feature>
<dbReference type="Gene3D" id="3.40.1390.10">
    <property type="entry name" value="MurE/MurF, N-terminal domain"/>
    <property type="match status" value="1"/>
</dbReference>
<dbReference type="GO" id="GO:0051301">
    <property type="term" value="P:cell division"/>
    <property type="evidence" value="ECO:0007669"/>
    <property type="project" value="UniProtKB-KW"/>
</dbReference>
<protein>
    <recommendedName>
        <fullName evidence="7">UDP-N-acetylmuramoyl-L-alanyl-D-glutamate--2,6-diaminopimelate ligase</fullName>
        <ecNumber evidence="7">6.3.2.13</ecNumber>
    </recommendedName>
    <alternativeName>
        <fullName evidence="7">Meso-A2pm-adding enzyme</fullName>
    </alternativeName>
    <alternativeName>
        <fullName evidence="7">Meso-diaminopimelate-adding enzyme</fullName>
    </alternativeName>
    <alternativeName>
        <fullName evidence="7">UDP-MurNAc-L-Ala-D-Glu:meso-diaminopimelate ligase</fullName>
    </alternativeName>
    <alternativeName>
        <fullName evidence="7">UDP-MurNAc-tripeptide synthetase</fullName>
    </alternativeName>
    <alternativeName>
        <fullName evidence="7">UDP-N-acetylmuramyl-tripeptide synthetase</fullName>
    </alternativeName>
</protein>
<keyword evidence="7 12" id="KW-0436">Ligase</keyword>
<keyword evidence="7" id="KW-0067">ATP-binding</keyword>
<feature type="modified residue" description="N6-carboxylysine" evidence="7">
    <location>
        <position position="240"/>
    </location>
</feature>
<dbReference type="InterPro" id="IPR000713">
    <property type="entry name" value="Mur_ligase_N"/>
</dbReference>
<dbReference type="SUPFAM" id="SSF63418">
    <property type="entry name" value="MurE/MurF N-terminal domain"/>
    <property type="match status" value="1"/>
</dbReference>
<name>A0A941ESF9_9ACTN</name>
<feature type="binding site" evidence="7">
    <location>
        <position position="485"/>
    </location>
    <ligand>
        <name>meso-2,6-diaminopimelate</name>
        <dbReference type="ChEBI" id="CHEBI:57791"/>
    </ligand>
</feature>
<comment type="similarity">
    <text evidence="1 7">Belongs to the MurCDEF family. MurE subfamily.</text>
</comment>
<dbReference type="Pfam" id="PF08245">
    <property type="entry name" value="Mur_ligase_M"/>
    <property type="match status" value="1"/>
</dbReference>
<feature type="binding site" evidence="7">
    <location>
        <position position="208"/>
    </location>
    <ligand>
        <name>UDP-N-acetyl-alpha-D-muramoyl-L-alanyl-D-glutamate</name>
        <dbReference type="ChEBI" id="CHEBI:83900"/>
    </ligand>
</feature>
<comment type="caution">
    <text evidence="12">The sequence shown here is derived from an EMBL/GenBank/DDBJ whole genome shotgun (WGS) entry which is preliminary data.</text>
</comment>
<comment type="caution">
    <text evidence="7">Lacks conserved residue(s) required for the propagation of feature annotation.</text>
</comment>
<keyword evidence="3 7" id="KW-0133">Cell shape</keyword>
<dbReference type="EC" id="6.3.2.13" evidence="7"/>
<keyword evidence="7" id="KW-0547">Nucleotide-binding</keyword>
<dbReference type="Proteomes" id="UP000675781">
    <property type="component" value="Unassembled WGS sequence"/>
</dbReference>
<keyword evidence="13" id="KW-1185">Reference proteome</keyword>
<dbReference type="NCBIfam" id="NF001124">
    <property type="entry name" value="PRK00139.1-2"/>
    <property type="match status" value="1"/>
</dbReference>
<dbReference type="GO" id="GO:0005524">
    <property type="term" value="F:ATP binding"/>
    <property type="evidence" value="ECO:0007669"/>
    <property type="project" value="UniProtKB-UniRule"/>
</dbReference>
<dbReference type="NCBIfam" id="NF001126">
    <property type="entry name" value="PRK00139.1-4"/>
    <property type="match status" value="1"/>
</dbReference>
<comment type="cofactor">
    <cofactor evidence="7">
        <name>Mg(2+)</name>
        <dbReference type="ChEBI" id="CHEBI:18420"/>
    </cofactor>
</comment>
<dbReference type="InterPro" id="IPR036565">
    <property type="entry name" value="Mur-like_cat_sf"/>
</dbReference>
<dbReference type="InterPro" id="IPR013221">
    <property type="entry name" value="Mur_ligase_cen"/>
</dbReference>
<dbReference type="AlphaFoldDB" id="A0A941ESF9"/>
<dbReference type="Pfam" id="PF02875">
    <property type="entry name" value="Mur_ligase_C"/>
    <property type="match status" value="1"/>
</dbReference>
<evidence type="ECO:0000259" key="11">
    <source>
        <dbReference type="Pfam" id="PF08245"/>
    </source>
</evidence>
<evidence type="ECO:0000256" key="5">
    <source>
        <dbReference type="ARBA" id="ARBA00023306"/>
    </source>
</evidence>
<evidence type="ECO:0000256" key="1">
    <source>
        <dbReference type="ARBA" id="ARBA00005898"/>
    </source>
</evidence>
<dbReference type="InterPro" id="IPR005761">
    <property type="entry name" value="UDP-N-AcMur-Glu-dNH2Pim_ligase"/>
</dbReference>
<dbReference type="HAMAP" id="MF_00208">
    <property type="entry name" value="MurE"/>
    <property type="match status" value="1"/>
</dbReference>
<feature type="binding site" evidence="7">
    <location>
        <begin position="428"/>
        <end position="431"/>
    </location>
    <ligand>
        <name>meso-2,6-diaminopimelate</name>
        <dbReference type="ChEBI" id="CHEBI:57791"/>
    </ligand>
</feature>
<evidence type="ECO:0000313" key="13">
    <source>
        <dbReference type="Proteomes" id="UP000675781"/>
    </source>
</evidence>
<keyword evidence="2 7" id="KW-0132">Cell division</keyword>
<dbReference type="GO" id="GO:0008765">
    <property type="term" value="F:UDP-N-acetylmuramoylalanyl-D-glutamate-2,6-diaminopimelate ligase activity"/>
    <property type="evidence" value="ECO:0007669"/>
    <property type="project" value="UniProtKB-UniRule"/>
</dbReference>
<dbReference type="Pfam" id="PF01225">
    <property type="entry name" value="Mur_ligase"/>
    <property type="match status" value="1"/>
</dbReference>
<dbReference type="Gene3D" id="3.40.1190.10">
    <property type="entry name" value="Mur-like, catalytic domain"/>
    <property type="match status" value="1"/>
</dbReference>
<feature type="binding site" evidence="7">
    <location>
        <position position="48"/>
    </location>
    <ligand>
        <name>UDP-N-acetyl-alpha-D-muramoyl-L-alanyl-D-glutamate</name>
        <dbReference type="ChEBI" id="CHEBI:83900"/>
    </ligand>
</feature>
<keyword evidence="7" id="KW-0460">Magnesium</keyword>
<dbReference type="PANTHER" id="PTHR23135">
    <property type="entry name" value="MUR LIGASE FAMILY MEMBER"/>
    <property type="match status" value="1"/>
</dbReference>
<dbReference type="GO" id="GO:0000287">
    <property type="term" value="F:magnesium ion binding"/>
    <property type="evidence" value="ECO:0007669"/>
    <property type="project" value="UniProtKB-UniRule"/>
</dbReference>
<dbReference type="EMBL" id="JAGSOG010000103">
    <property type="protein sequence ID" value="MBR7835627.1"/>
    <property type="molecule type" value="Genomic_DNA"/>
</dbReference>
<dbReference type="InterPro" id="IPR004101">
    <property type="entry name" value="Mur_ligase_C"/>
</dbReference>
<evidence type="ECO:0000256" key="7">
    <source>
        <dbReference type="HAMAP-Rule" id="MF_00208"/>
    </source>
</evidence>
<proteinExistence type="inferred from homology"/>
<comment type="pathway">
    <text evidence="7 8">Cell wall biogenesis; peptidoglycan biosynthesis.</text>
</comment>
<dbReference type="SUPFAM" id="SSF53623">
    <property type="entry name" value="MurD-like peptide ligases, catalytic domain"/>
    <property type="match status" value="1"/>
</dbReference>
<evidence type="ECO:0000256" key="8">
    <source>
        <dbReference type="RuleBase" id="RU004135"/>
    </source>
</evidence>
<keyword evidence="6 7" id="KW-0961">Cell wall biogenesis/degradation</keyword>
<dbReference type="GO" id="GO:0071555">
    <property type="term" value="P:cell wall organization"/>
    <property type="evidence" value="ECO:0007669"/>
    <property type="project" value="UniProtKB-KW"/>
</dbReference>
<keyword evidence="7" id="KW-0963">Cytoplasm</keyword>
<organism evidence="12 13">
    <name type="scientific">Actinospica durhamensis</name>
    <dbReference type="NCBI Taxonomy" id="1508375"/>
    <lineage>
        <taxon>Bacteria</taxon>
        <taxon>Bacillati</taxon>
        <taxon>Actinomycetota</taxon>
        <taxon>Actinomycetes</taxon>
        <taxon>Catenulisporales</taxon>
        <taxon>Actinospicaceae</taxon>
        <taxon>Actinospica</taxon>
    </lineage>
</organism>
<dbReference type="GO" id="GO:0009252">
    <property type="term" value="P:peptidoglycan biosynthetic process"/>
    <property type="evidence" value="ECO:0007669"/>
    <property type="project" value="UniProtKB-UniRule"/>
</dbReference>
<evidence type="ECO:0000256" key="2">
    <source>
        <dbReference type="ARBA" id="ARBA00022618"/>
    </source>
</evidence>
<evidence type="ECO:0000256" key="4">
    <source>
        <dbReference type="ARBA" id="ARBA00022984"/>
    </source>
</evidence>